<comment type="caution">
    <text evidence="1">The sequence shown here is derived from an EMBL/GenBank/DDBJ whole genome shotgun (WGS) entry which is preliminary data.</text>
</comment>
<dbReference type="Proteomes" id="UP000632222">
    <property type="component" value="Unassembled WGS sequence"/>
</dbReference>
<proteinExistence type="predicted"/>
<gene>
    <name evidence="1" type="ORF">GCM10008938_48870</name>
</gene>
<reference evidence="2" key="1">
    <citation type="journal article" date="2019" name="Int. J. Syst. Evol. Microbiol.">
        <title>The Global Catalogue of Microorganisms (GCM) 10K type strain sequencing project: providing services to taxonomists for standard genome sequencing and annotation.</title>
        <authorList>
            <consortium name="The Broad Institute Genomics Platform"/>
            <consortium name="The Broad Institute Genome Sequencing Center for Infectious Disease"/>
            <person name="Wu L."/>
            <person name="Ma J."/>
        </authorList>
    </citation>
    <scope>NUCLEOTIDE SEQUENCE [LARGE SCALE GENOMIC DNA]</scope>
    <source>
        <strain evidence="2">JCM 14370</strain>
    </source>
</reference>
<name>A0ABQ2DH32_9DEIO</name>
<sequence length="67" mass="7362">MDGLWCNCEMGHHRMPGSWVPGATWTAGNARETILEALILTCTINKIVLVTKQTGENLLPKIEGLVK</sequence>
<protein>
    <submittedName>
        <fullName evidence="1">Uncharacterized protein</fullName>
    </submittedName>
</protein>
<dbReference type="EMBL" id="BMOD01000037">
    <property type="protein sequence ID" value="GGJ56909.1"/>
    <property type="molecule type" value="Genomic_DNA"/>
</dbReference>
<accession>A0ABQ2DH32</accession>
<keyword evidence="2" id="KW-1185">Reference proteome</keyword>
<evidence type="ECO:0000313" key="1">
    <source>
        <dbReference type="EMBL" id="GGJ56909.1"/>
    </source>
</evidence>
<evidence type="ECO:0000313" key="2">
    <source>
        <dbReference type="Proteomes" id="UP000632222"/>
    </source>
</evidence>
<organism evidence="1 2">
    <name type="scientific">Deinococcus roseus</name>
    <dbReference type="NCBI Taxonomy" id="392414"/>
    <lineage>
        <taxon>Bacteria</taxon>
        <taxon>Thermotogati</taxon>
        <taxon>Deinococcota</taxon>
        <taxon>Deinococci</taxon>
        <taxon>Deinococcales</taxon>
        <taxon>Deinococcaceae</taxon>
        <taxon>Deinococcus</taxon>
    </lineage>
</organism>